<sequence>MASFSVHTLPNTAPDHDTLLEYSSRLKTLRLRSLKEDAKSFISKYESEVSQPECFWLKRLKDDRATHLVLLRHDTLTQKSTLLEHQWVGFVVIVAPDRKEVNDAGQSSPAEWYMAALYVEPEVRGQGLGKRLVQATIDHVRDNSSTEHGRSSCCLTSVVHGNENALDLYQKLGFRIINPNEEVEKEGRKYLSTTLRMEVFIKERKGLEQ</sequence>
<gene>
    <name evidence="4" type="ORF">AYL99_05621</name>
</gene>
<dbReference type="RefSeq" id="XP_018693986.1">
    <property type="nucleotide sequence ID" value="XM_018837133.1"/>
</dbReference>
<evidence type="ECO:0000313" key="5">
    <source>
        <dbReference type="Proteomes" id="UP000078343"/>
    </source>
</evidence>
<accession>A0A178ZLE9</accession>
<dbReference type="PANTHER" id="PTHR43420">
    <property type="entry name" value="ACETYLTRANSFERASE"/>
    <property type="match status" value="1"/>
</dbReference>
<keyword evidence="5" id="KW-1185">Reference proteome</keyword>
<dbReference type="PROSITE" id="PS51186">
    <property type="entry name" value="GNAT"/>
    <property type="match status" value="1"/>
</dbReference>
<proteinExistence type="predicted"/>
<organism evidence="4 5">
    <name type="scientific">Fonsecaea erecta</name>
    <dbReference type="NCBI Taxonomy" id="1367422"/>
    <lineage>
        <taxon>Eukaryota</taxon>
        <taxon>Fungi</taxon>
        <taxon>Dikarya</taxon>
        <taxon>Ascomycota</taxon>
        <taxon>Pezizomycotina</taxon>
        <taxon>Eurotiomycetes</taxon>
        <taxon>Chaetothyriomycetidae</taxon>
        <taxon>Chaetothyriales</taxon>
        <taxon>Herpotrichiellaceae</taxon>
        <taxon>Fonsecaea</taxon>
    </lineage>
</organism>
<comment type="caution">
    <text evidence="4">The sequence shown here is derived from an EMBL/GenBank/DDBJ whole genome shotgun (WGS) entry which is preliminary data.</text>
</comment>
<dbReference type="Pfam" id="PF00583">
    <property type="entry name" value="Acetyltransf_1"/>
    <property type="match status" value="1"/>
</dbReference>
<dbReference type="InterPro" id="IPR050680">
    <property type="entry name" value="YpeA/RimI_acetyltransf"/>
</dbReference>
<evidence type="ECO:0000313" key="4">
    <source>
        <dbReference type="EMBL" id="OAP60619.1"/>
    </source>
</evidence>
<protein>
    <recommendedName>
        <fullName evidence="3">N-acetyltransferase domain-containing protein</fullName>
    </recommendedName>
</protein>
<evidence type="ECO:0000259" key="3">
    <source>
        <dbReference type="PROSITE" id="PS51186"/>
    </source>
</evidence>
<keyword evidence="1" id="KW-0808">Transferase</keyword>
<dbReference type="OrthoDB" id="41532at2759"/>
<dbReference type="GeneID" id="30009789"/>
<dbReference type="InterPro" id="IPR000182">
    <property type="entry name" value="GNAT_dom"/>
</dbReference>
<dbReference type="Gene3D" id="3.40.630.30">
    <property type="match status" value="1"/>
</dbReference>
<dbReference type="SUPFAM" id="SSF55729">
    <property type="entry name" value="Acyl-CoA N-acyltransferases (Nat)"/>
    <property type="match status" value="1"/>
</dbReference>
<evidence type="ECO:0000256" key="1">
    <source>
        <dbReference type="ARBA" id="ARBA00022679"/>
    </source>
</evidence>
<dbReference type="GO" id="GO:0016747">
    <property type="term" value="F:acyltransferase activity, transferring groups other than amino-acyl groups"/>
    <property type="evidence" value="ECO:0007669"/>
    <property type="project" value="InterPro"/>
</dbReference>
<feature type="domain" description="N-acetyltransferase" evidence="3">
    <location>
        <begin position="29"/>
        <end position="202"/>
    </location>
</feature>
<dbReference type="AlphaFoldDB" id="A0A178ZLE9"/>
<dbReference type="Proteomes" id="UP000078343">
    <property type="component" value="Unassembled WGS sequence"/>
</dbReference>
<keyword evidence="2" id="KW-0012">Acyltransferase</keyword>
<dbReference type="InterPro" id="IPR016181">
    <property type="entry name" value="Acyl_CoA_acyltransferase"/>
</dbReference>
<name>A0A178ZLE9_9EURO</name>
<dbReference type="EMBL" id="LVYI01000004">
    <property type="protein sequence ID" value="OAP60619.1"/>
    <property type="molecule type" value="Genomic_DNA"/>
</dbReference>
<reference evidence="4 5" key="1">
    <citation type="submission" date="2016-04" db="EMBL/GenBank/DDBJ databases">
        <title>Draft genome of Fonsecaea erecta CBS 125763.</title>
        <authorList>
            <person name="Weiss V.A."/>
            <person name="Vicente V.A."/>
            <person name="Raittz R.T."/>
            <person name="Moreno L.F."/>
            <person name="De Souza E.M."/>
            <person name="Pedrosa F.O."/>
            <person name="Steffens M.B."/>
            <person name="Faoro H."/>
            <person name="Tadra-Sfeir M.Z."/>
            <person name="Najafzadeh M.J."/>
            <person name="Felipe M.S."/>
            <person name="Teixeira M."/>
            <person name="Sun J."/>
            <person name="Xi L."/>
            <person name="Gomes R."/>
            <person name="De Azevedo C.M."/>
            <person name="Salgado C.G."/>
            <person name="Da Silva M.B."/>
            <person name="Nascimento M.F."/>
            <person name="Queiroz-Telles F."/>
            <person name="Attili D.S."/>
            <person name="Gorbushina A."/>
        </authorList>
    </citation>
    <scope>NUCLEOTIDE SEQUENCE [LARGE SCALE GENOMIC DNA]</scope>
    <source>
        <strain evidence="4 5">CBS 125763</strain>
    </source>
</reference>
<dbReference type="CDD" id="cd04301">
    <property type="entry name" value="NAT_SF"/>
    <property type="match status" value="1"/>
</dbReference>
<evidence type="ECO:0000256" key="2">
    <source>
        <dbReference type="ARBA" id="ARBA00023315"/>
    </source>
</evidence>